<dbReference type="GO" id="GO:0045892">
    <property type="term" value="P:negative regulation of DNA-templated transcription"/>
    <property type="evidence" value="ECO:0007669"/>
    <property type="project" value="TreeGrafter"/>
</dbReference>
<dbReference type="GO" id="GO:0005829">
    <property type="term" value="C:cytosol"/>
    <property type="evidence" value="ECO:0007669"/>
    <property type="project" value="TreeGrafter"/>
</dbReference>
<comment type="similarity">
    <text evidence="2">Belongs to the Fur family.</text>
</comment>
<dbReference type="InterPro" id="IPR036390">
    <property type="entry name" value="WH_DNA-bd_sf"/>
</dbReference>
<dbReference type="GO" id="GO:0008270">
    <property type="term" value="F:zinc ion binding"/>
    <property type="evidence" value="ECO:0007669"/>
    <property type="project" value="TreeGrafter"/>
</dbReference>
<evidence type="ECO:0000313" key="13">
    <source>
        <dbReference type="EMBL" id="TWP27447.1"/>
    </source>
</evidence>
<dbReference type="CDD" id="cd07153">
    <property type="entry name" value="Fur_like"/>
    <property type="match status" value="1"/>
</dbReference>
<evidence type="ECO:0000256" key="1">
    <source>
        <dbReference type="ARBA" id="ARBA00004496"/>
    </source>
</evidence>
<evidence type="ECO:0000256" key="8">
    <source>
        <dbReference type="ARBA" id="ARBA00022833"/>
    </source>
</evidence>
<protein>
    <recommendedName>
        <fullName evidence="4">Ferric uptake regulation protein</fullName>
    </recommendedName>
</protein>
<dbReference type="InterPro" id="IPR043135">
    <property type="entry name" value="Fur_C"/>
</dbReference>
<keyword evidence="12" id="KW-0408">Iron</keyword>
<proteinExistence type="inferred from homology"/>
<dbReference type="SUPFAM" id="SSF46785">
    <property type="entry name" value="Winged helix' DNA-binding domain"/>
    <property type="match status" value="1"/>
</dbReference>
<organism evidence="13 14">
    <name type="scientific">Apibacter muscae</name>
    <dbReference type="NCBI Taxonomy" id="2509004"/>
    <lineage>
        <taxon>Bacteria</taxon>
        <taxon>Pseudomonadati</taxon>
        <taxon>Bacteroidota</taxon>
        <taxon>Flavobacteriia</taxon>
        <taxon>Flavobacteriales</taxon>
        <taxon>Weeksellaceae</taxon>
        <taxon>Apibacter</taxon>
    </lineage>
</organism>
<evidence type="ECO:0000256" key="11">
    <source>
        <dbReference type="ARBA" id="ARBA00023163"/>
    </source>
</evidence>
<dbReference type="GO" id="GO:0003700">
    <property type="term" value="F:DNA-binding transcription factor activity"/>
    <property type="evidence" value="ECO:0007669"/>
    <property type="project" value="InterPro"/>
</dbReference>
<dbReference type="PANTHER" id="PTHR33202:SF2">
    <property type="entry name" value="FERRIC UPTAKE REGULATION PROTEIN"/>
    <property type="match status" value="1"/>
</dbReference>
<evidence type="ECO:0000256" key="12">
    <source>
        <dbReference type="PIRSR" id="PIRSR602481-2"/>
    </source>
</evidence>
<accession>A0A563DBH8</accession>
<keyword evidence="11" id="KW-0804">Transcription</keyword>
<keyword evidence="6" id="KW-0678">Repressor</keyword>
<keyword evidence="7 12" id="KW-0479">Metal-binding</keyword>
<evidence type="ECO:0000256" key="10">
    <source>
        <dbReference type="ARBA" id="ARBA00023125"/>
    </source>
</evidence>
<feature type="binding site" evidence="12">
    <location>
        <position position="103"/>
    </location>
    <ligand>
        <name>Fe cation</name>
        <dbReference type="ChEBI" id="CHEBI:24875"/>
    </ligand>
</feature>
<dbReference type="GO" id="GO:1900376">
    <property type="term" value="P:regulation of secondary metabolite biosynthetic process"/>
    <property type="evidence" value="ECO:0007669"/>
    <property type="project" value="TreeGrafter"/>
</dbReference>
<comment type="subcellular location">
    <subcellularLocation>
        <location evidence="1">Cytoplasm</location>
    </subcellularLocation>
</comment>
<name>A0A563DBH8_9FLAO</name>
<evidence type="ECO:0000256" key="4">
    <source>
        <dbReference type="ARBA" id="ARBA00020910"/>
    </source>
</evidence>
<dbReference type="Gene3D" id="1.10.10.10">
    <property type="entry name" value="Winged helix-like DNA-binding domain superfamily/Winged helix DNA-binding domain"/>
    <property type="match status" value="1"/>
</dbReference>
<dbReference type="InterPro" id="IPR036388">
    <property type="entry name" value="WH-like_DNA-bd_sf"/>
</dbReference>
<feature type="binding site" evidence="12">
    <location>
        <position position="139"/>
    </location>
    <ligand>
        <name>Fe cation</name>
        <dbReference type="ChEBI" id="CHEBI:24875"/>
    </ligand>
</feature>
<dbReference type="OrthoDB" id="8659436at2"/>
<sequence>MSAETLNKNIETVKDVLKKYLEERGHRKTPERFAIIEEIYSTDEHFNIDWLYMKMKEKNYRVSRATIYNTIEILLDANLVRKHQFGEGQQSLYEKSYYAKQHDHILLLDTGEVIEFCDPRIQTIKDSLQEIFNIDIESHSLYFYARKKK</sequence>
<dbReference type="InterPro" id="IPR002481">
    <property type="entry name" value="FUR"/>
</dbReference>
<dbReference type="GO" id="GO:0000976">
    <property type="term" value="F:transcription cis-regulatory region binding"/>
    <property type="evidence" value="ECO:0007669"/>
    <property type="project" value="TreeGrafter"/>
</dbReference>
<evidence type="ECO:0000256" key="6">
    <source>
        <dbReference type="ARBA" id="ARBA00022491"/>
    </source>
</evidence>
<keyword evidence="5" id="KW-0963">Cytoplasm</keyword>
<keyword evidence="9" id="KW-0805">Transcription regulation</keyword>
<evidence type="ECO:0000256" key="7">
    <source>
        <dbReference type="ARBA" id="ARBA00022723"/>
    </source>
</evidence>
<keyword evidence="8" id="KW-0862">Zinc</keyword>
<dbReference type="PANTHER" id="PTHR33202">
    <property type="entry name" value="ZINC UPTAKE REGULATION PROTEIN"/>
    <property type="match status" value="1"/>
</dbReference>
<dbReference type="Gene3D" id="3.30.1490.190">
    <property type="match status" value="1"/>
</dbReference>
<dbReference type="RefSeq" id="WP_146262595.1">
    <property type="nucleotide sequence ID" value="NZ_SELG01000037.1"/>
</dbReference>
<comment type="subunit">
    <text evidence="3">Homodimer.</text>
</comment>
<keyword evidence="10" id="KW-0238">DNA-binding</keyword>
<reference evidence="13 14" key="1">
    <citation type="submission" date="2019-02" db="EMBL/GenBank/DDBJ databases">
        <title>Apibacter muscae sp. nov.: a novel member of the house fly microbiota.</title>
        <authorList>
            <person name="Park R."/>
        </authorList>
    </citation>
    <scope>NUCLEOTIDE SEQUENCE [LARGE SCALE GENOMIC DNA]</scope>
    <source>
        <strain evidence="13 14">AL1</strain>
    </source>
</reference>
<evidence type="ECO:0000256" key="2">
    <source>
        <dbReference type="ARBA" id="ARBA00007957"/>
    </source>
</evidence>
<dbReference type="Proteomes" id="UP000319499">
    <property type="component" value="Unassembled WGS sequence"/>
</dbReference>
<comment type="caution">
    <text evidence="13">The sequence shown here is derived from an EMBL/GenBank/DDBJ whole genome shotgun (WGS) entry which is preliminary data.</text>
</comment>
<evidence type="ECO:0000313" key="14">
    <source>
        <dbReference type="Proteomes" id="UP000319499"/>
    </source>
</evidence>
<dbReference type="Pfam" id="PF01475">
    <property type="entry name" value="FUR"/>
    <property type="match status" value="1"/>
</dbReference>
<evidence type="ECO:0000256" key="5">
    <source>
        <dbReference type="ARBA" id="ARBA00022490"/>
    </source>
</evidence>
<evidence type="ECO:0000256" key="3">
    <source>
        <dbReference type="ARBA" id="ARBA00011738"/>
    </source>
</evidence>
<dbReference type="EMBL" id="SELH01000022">
    <property type="protein sequence ID" value="TWP27447.1"/>
    <property type="molecule type" value="Genomic_DNA"/>
</dbReference>
<keyword evidence="14" id="KW-1185">Reference proteome</keyword>
<evidence type="ECO:0000256" key="9">
    <source>
        <dbReference type="ARBA" id="ARBA00023015"/>
    </source>
</evidence>
<dbReference type="AlphaFoldDB" id="A0A563DBH8"/>
<comment type="cofactor">
    <cofactor evidence="12">
        <name>Mn(2+)</name>
        <dbReference type="ChEBI" id="CHEBI:29035"/>
    </cofactor>
    <cofactor evidence="12">
        <name>Fe(2+)</name>
        <dbReference type="ChEBI" id="CHEBI:29033"/>
    </cofactor>
    <text evidence="12">Binds 1 Mn(2+) or Fe(2+) ion per subunit.</text>
</comment>
<gene>
    <name evidence="13" type="ORF">ETU09_07290</name>
</gene>